<evidence type="ECO:0000256" key="6">
    <source>
        <dbReference type="ARBA" id="ARBA00023004"/>
    </source>
</evidence>
<reference evidence="9 10" key="1">
    <citation type="journal article" date="2011" name="Science">
        <title>The ecoresponsive genome of Daphnia pulex.</title>
        <authorList>
            <person name="Colbourne J.K."/>
            <person name="Pfrender M.E."/>
            <person name="Gilbert D."/>
            <person name="Thomas W.K."/>
            <person name="Tucker A."/>
            <person name="Oakley T.H."/>
            <person name="Tokishita S."/>
            <person name="Aerts A."/>
            <person name="Arnold G.J."/>
            <person name="Basu M.K."/>
            <person name="Bauer D.J."/>
            <person name="Caceres C.E."/>
            <person name="Carmel L."/>
            <person name="Casola C."/>
            <person name="Choi J.H."/>
            <person name="Detter J.C."/>
            <person name="Dong Q."/>
            <person name="Dusheyko S."/>
            <person name="Eads B.D."/>
            <person name="Frohlich T."/>
            <person name="Geiler-Samerotte K.A."/>
            <person name="Gerlach D."/>
            <person name="Hatcher P."/>
            <person name="Jogdeo S."/>
            <person name="Krijgsveld J."/>
            <person name="Kriventseva E.V."/>
            <person name="Kultz D."/>
            <person name="Laforsch C."/>
            <person name="Lindquist E."/>
            <person name="Lopez J."/>
            <person name="Manak J.R."/>
            <person name="Muller J."/>
            <person name="Pangilinan J."/>
            <person name="Patwardhan R.P."/>
            <person name="Pitluck S."/>
            <person name="Pritham E.J."/>
            <person name="Rechtsteiner A."/>
            <person name="Rho M."/>
            <person name="Rogozin I.B."/>
            <person name="Sakarya O."/>
            <person name="Salamov A."/>
            <person name="Schaack S."/>
            <person name="Shapiro H."/>
            <person name="Shiga Y."/>
            <person name="Skalitzky C."/>
            <person name="Smith Z."/>
            <person name="Souvorov A."/>
            <person name="Sung W."/>
            <person name="Tang Z."/>
            <person name="Tsuchiya D."/>
            <person name="Tu H."/>
            <person name="Vos H."/>
            <person name="Wang M."/>
            <person name="Wolf Y.I."/>
            <person name="Yamagata H."/>
            <person name="Yamada T."/>
            <person name="Ye Y."/>
            <person name="Shaw J.R."/>
            <person name="Andrews J."/>
            <person name="Crease T.J."/>
            <person name="Tang H."/>
            <person name="Lucas S.M."/>
            <person name="Robertson H.M."/>
            <person name="Bork P."/>
            <person name="Koonin E.V."/>
            <person name="Zdobnov E.M."/>
            <person name="Grigoriev I.V."/>
            <person name="Lynch M."/>
            <person name="Boore J.L."/>
        </authorList>
    </citation>
    <scope>NUCLEOTIDE SEQUENCE [LARGE SCALE GENOMIC DNA]</scope>
</reference>
<dbReference type="GO" id="GO:0016705">
    <property type="term" value="F:oxidoreductase activity, acting on paired donors, with incorporation or reduction of molecular oxygen"/>
    <property type="evidence" value="ECO:0007669"/>
    <property type="project" value="InterPro"/>
</dbReference>
<evidence type="ECO:0008006" key="11">
    <source>
        <dbReference type="Google" id="ProtNLM"/>
    </source>
</evidence>
<keyword evidence="7" id="KW-0503">Monooxygenase</keyword>
<dbReference type="GO" id="GO:0005506">
    <property type="term" value="F:iron ion binding"/>
    <property type="evidence" value="ECO:0007669"/>
    <property type="project" value="InterPro"/>
</dbReference>
<evidence type="ECO:0000256" key="4">
    <source>
        <dbReference type="ARBA" id="ARBA00022617"/>
    </source>
</evidence>
<dbReference type="InterPro" id="IPR050196">
    <property type="entry name" value="Cytochrome_P450_Monoox"/>
</dbReference>
<sequence>MDCLLQTVLKPKTNVLIMNIVSGHWLKKYGSIYRIWFTLRPVILLTAPELLEPILGTYKFIMKPGEYDIFTPFFGKGMPVRWKKNRRLLDPAFHFQILNTFMGAINDKSKECVKEFEDALETNKGGEIDVFPIMSRCTLDIICATFMGRKTLKNEEKSLFLDNLAEFERIFQQRIVKPWLRMNWFFKLTSPGRENARCVKGLHEFCNTIINDRRELLKRNEELADKSTRDIGKVNNNNSKEAEHVEMQGHDDEPKKKLPFLDMLIKDLGKDHFSDSDIKDEVNAFLGASQTISLAFTWFLYMIAKNRDHQVRLKQFGIHLKQLLIQEEVDAILGDSDRPCTAQDLTELKYLECCIKETLRLYPSIPFVLRFLQGTLSIESNVNLPGTIIAD</sequence>
<gene>
    <name evidence="9" type="ORF">DAPPUDRAFT_320829</name>
</gene>
<organism evidence="9 10">
    <name type="scientific">Daphnia pulex</name>
    <name type="common">Water flea</name>
    <dbReference type="NCBI Taxonomy" id="6669"/>
    <lineage>
        <taxon>Eukaryota</taxon>
        <taxon>Metazoa</taxon>
        <taxon>Ecdysozoa</taxon>
        <taxon>Arthropoda</taxon>
        <taxon>Crustacea</taxon>
        <taxon>Branchiopoda</taxon>
        <taxon>Diplostraca</taxon>
        <taxon>Cladocera</taxon>
        <taxon>Anomopoda</taxon>
        <taxon>Daphniidae</taxon>
        <taxon>Daphnia</taxon>
    </lineage>
</organism>
<keyword evidence="4" id="KW-0349">Heme</keyword>
<keyword evidence="8" id="KW-0472">Membrane</keyword>
<dbReference type="PhylomeDB" id="E9GR68"/>
<evidence type="ECO:0000256" key="5">
    <source>
        <dbReference type="ARBA" id="ARBA00022824"/>
    </source>
</evidence>
<dbReference type="Pfam" id="PF00067">
    <property type="entry name" value="p450"/>
    <property type="match status" value="1"/>
</dbReference>
<evidence type="ECO:0000256" key="2">
    <source>
        <dbReference type="ARBA" id="ARBA00004586"/>
    </source>
</evidence>
<dbReference type="InParanoid" id="E9GR68"/>
<accession>E9GR68</accession>
<comment type="cofactor">
    <cofactor evidence="1">
        <name>heme</name>
        <dbReference type="ChEBI" id="CHEBI:30413"/>
    </cofactor>
</comment>
<keyword evidence="4" id="KW-0479">Metal-binding</keyword>
<name>E9GR68_DAPPU</name>
<comment type="similarity">
    <text evidence="3">Belongs to the cytochrome P450 family.</text>
</comment>
<keyword evidence="5" id="KW-0256">Endoplasmic reticulum</keyword>
<evidence type="ECO:0000256" key="8">
    <source>
        <dbReference type="ARBA" id="ARBA00023136"/>
    </source>
</evidence>
<evidence type="ECO:0000313" key="9">
    <source>
        <dbReference type="EMBL" id="EFX77956.1"/>
    </source>
</evidence>
<dbReference type="GO" id="GO:0004497">
    <property type="term" value="F:monooxygenase activity"/>
    <property type="evidence" value="ECO:0007669"/>
    <property type="project" value="UniProtKB-KW"/>
</dbReference>
<dbReference type="PANTHER" id="PTHR24291">
    <property type="entry name" value="CYTOCHROME P450 FAMILY 4"/>
    <property type="match status" value="1"/>
</dbReference>
<evidence type="ECO:0000256" key="7">
    <source>
        <dbReference type="ARBA" id="ARBA00023033"/>
    </source>
</evidence>
<dbReference type="AlphaFoldDB" id="E9GR68"/>
<keyword evidence="6" id="KW-0408">Iron</keyword>
<dbReference type="PANTHER" id="PTHR24291:SF189">
    <property type="entry name" value="CYTOCHROME P450 4C3-RELATED"/>
    <property type="match status" value="1"/>
</dbReference>
<dbReference type="Gene3D" id="1.10.630.10">
    <property type="entry name" value="Cytochrome P450"/>
    <property type="match status" value="1"/>
</dbReference>
<proteinExistence type="inferred from homology"/>
<dbReference type="InterPro" id="IPR036396">
    <property type="entry name" value="Cyt_P450_sf"/>
</dbReference>
<dbReference type="InterPro" id="IPR001128">
    <property type="entry name" value="Cyt_P450"/>
</dbReference>
<keyword evidence="7" id="KW-0560">Oxidoreductase</keyword>
<dbReference type="HOGENOM" id="CLU_001570_5_1_1"/>
<protein>
    <recommendedName>
        <fullName evidence="11">Cytochrome P450</fullName>
    </recommendedName>
</protein>
<dbReference type="STRING" id="6669.E9GR68"/>
<comment type="subcellular location">
    <subcellularLocation>
        <location evidence="2">Endoplasmic reticulum membrane</location>
    </subcellularLocation>
</comment>
<keyword evidence="10" id="KW-1185">Reference proteome</keyword>
<evidence type="ECO:0000313" key="10">
    <source>
        <dbReference type="Proteomes" id="UP000000305"/>
    </source>
</evidence>
<dbReference type="SUPFAM" id="SSF48264">
    <property type="entry name" value="Cytochrome P450"/>
    <property type="match status" value="1"/>
</dbReference>
<dbReference type="Proteomes" id="UP000000305">
    <property type="component" value="Unassembled WGS sequence"/>
</dbReference>
<dbReference type="OrthoDB" id="1470350at2759"/>
<dbReference type="GO" id="GO:0020037">
    <property type="term" value="F:heme binding"/>
    <property type="evidence" value="ECO:0007669"/>
    <property type="project" value="InterPro"/>
</dbReference>
<dbReference type="eggNOG" id="KOG0157">
    <property type="taxonomic scope" value="Eukaryota"/>
</dbReference>
<evidence type="ECO:0000256" key="3">
    <source>
        <dbReference type="ARBA" id="ARBA00010617"/>
    </source>
</evidence>
<evidence type="ECO:0000256" key="1">
    <source>
        <dbReference type="ARBA" id="ARBA00001971"/>
    </source>
</evidence>
<dbReference type="EMBL" id="GL732559">
    <property type="protein sequence ID" value="EFX77956.1"/>
    <property type="molecule type" value="Genomic_DNA"/>
</dbReference>
<dbReference type="KEGG" id="dpx:DAPPUDRAFT_320829"/>
<dbReference type="GO" id="GO:0005789">
    <property type="term" value="C:endoplasmic reticulum membrane"/>
    <property type="evidence" value="ECO:0007669"/>
    <property type="project" value="UniProtKB-SubCell"/>
</dbReference>